<dbReference type="PANTHER" id="PTHR11908:SF123">
    <property type="entry name" value="ALDEHYDE OXIDOREDUCTASE MOLYBDENUM-BINDING SUBUNIT PAOC"/>
    <property type="match status" value="1"/>
</dbReference>
<evidence type="ECO:0000313" key="4">
    <source>
        <dbReference type="EMBL" id="QEW27164.1"/>
    </source>
</evidence>
<feature type="domain" description="Aldehyde oxidase/xanthine dehydrogenase second molybdopterin binding" evidence="2">
    <location>
        <begin position="729"/>
        <end position="875"/>
    </location>
</feature>
<dbReference type="Proteomes" id="UP000325785">
    <property type="component" value="Chromosome"/>
</dbReference>
<dbReference type="EMBL" id="CP031598">
    <property type="protein sequence ID" value="QEW27164.1"/>
    <property type="molecule type" value="Genomic_DNA"/>
</dbReference>
<dbReference type="EC" id="1.17.1.4" evidence="4"/>
<dbReference type="InterPro" id="IPR016208">
    <property type="entry name" value="Ald_Oxase/xanthine_DH-like"/>
</dbReference>
<reference evidence="3 5" key="1">
    <citation type="submission" date="2015-04" db="EMBL/GenBank/DDBJ databases">
        <title>The draft genome sequence of Roseovarius indicus B108T.</title>
        <authorList>
            <person name="Li G."/>
            <person name="Lai Q."/>
            <person name="Shao Z."/>
            <person name="Yan P."/>
        </authorList>
    </citation>
    <scope>NUCLEOTIDE SEQUENCE [LARGE SCALE GENOMIC DNA]</scope>
    <source>
        <strain evidence="3 5">B108</strain>
    </source>
</reference>
<dbReference type="SUPFAM" id="SSF56003">
    <property type="entry name" value="Molybdenum cofactor-binding domain"/>
    <property type="match status" value="1"/>
</dbReference>
<dbReference type="OrthoDB" id="6177861at2"/>
<dbReference type="GO" id="GO:0004854">
    <property type="term" value="F:xanthine dehydrogenase activity"/>
    <property type="evidence" value="ECO:0007669"/>
    <property type="project" value="UniProtKB-EC"/>
</dbReference>
<dbReference type="GO" id="GO:0005506">
    <property type="term" value="F:iron ion binding"/>
    <property type="evidence" value="ECO:0007669"/>
    <property type="project" value="InterPro"/>
</dbReference>
<dbReference type="PROSITE" id="PS51318">
    <property type="entry name" value="TAT"/>
    <property type="match status" value="1"/>
</dbReference>
<name>A0A0T5P9R7_9RHOB</name>
<dbReference type="Gene3D" id="3.30.365.10">
    <property type="entry name" value="Aldehyde oxidase/xanthine dehydrogenase, molybdopterin binding domain"/>
    <property type="match status" value="4"/>
</dbReference>
<organism evidence="3 5">
    <name type="scientific">Roseovarius indicus</name>
    <dbReference type="NCBI Taxonomy" id="540747"/>
    <lineage>
        <taxon>Bacteria</taxon>
        <taxon>Pseudomonadati</taxon>
        <taxon>Pseudomonadota</taxon>
        <taxon>Alphaproteobacteria</taxon>
        <taxon>Rhodobacterales</taxon>
        <taxon>Roseobacteraceae</taxon>
        <taxon>Roseovarius</taxon>
    </lineage>
</organism>
<feature type="domain" description="Aldehyde oxidase/xanthine dehydrogenase first molybdopterin binding" evidence="1">
    <location>
        <begin position="259"/>
        <end position="478"/>
    </location>
</feature>
<dbReference type="Pfam" id="PF20256">
    <property type="entry name" value="MoCoBD_2"/>
    <property type="match status" value="2"/>
</dbReference>
<dbReference type="Pfam" id="PF02738">
    <property type="entry name" value="MoCoBD_1"/>
    <property type="match status" value="1"/>
</dbReference>
<evidence type="ECO:0000313" key="5">
    <source>
        <dbReference type="Proteomes" id="UP000051401"/>
    </source>
</evidence>
<dbReference type="Proteomes" id="UP000051401">
    <property type="component" value="Unassembled WGS sequence"/>
</dbReference>
<dbReference type="STRING" id="540747.SAMN04488031_101371"/>
<dbReference type="EMBL" id="LAXI01000005">
    <property type="protein sequence ID" value="KRS18011.1"/>
    <property type="molecule type" value="Genomic_DNA"/>
</dbReference>
<sequence>MNHLSRRGFLKGGATAVAVSVTPLHQALAGLQTERQTQPPGWRENGNVRFRQDGIPKVTGDKVFAVDIRAKDMPDWPDEQAHAFLIRVPRADRVFEGVTLDPLGEELRPDAVVTAETLRNDGVEMVEPDFYGAFFLEQGNVPAYLGQPVALLVYHDYARFRAARTRFKFNEDALVWGDAAEPPARTPYGATRYVRIGGKTREAEDRFSPLKNGTIFAGFENGEADWPDEDSEGDVGGKAMALAGELRSELENPPEGWNVYRRKYRSQYVDPAALEPDNGNAWYDTATGRLHVVTGTQSPWTNADHIERMVSASRFDLTELRFHPGYTVGYGQKEHHVHPYYVAMAALYGDGRPVRLALDRWEHFQSALKRHPFDTDITLAVDRETGEFRSLAADQRADGGGVMNFSPSVGQVSATALQSIYYLPKSDLAVQVDASRAPTAGSMRGYGTLQSMVAMELMVDEVAEDLGRDPIELRRINAFRTGNKNTQGAIPGGHLRAAEMLEAAAADPIWTERAEKKKAFEAENPGYRYGVGFSCVQKDYGTGAEAALVQLELSPDGHLHMRHVASEIGCGATTSQMLVTEAHLGKPADSVDFAVTDWPSLPLEANNEPYTMSQDTQDRLAENPRWVPRITSPRSASNSAYYFTHATTEAARLLFELGLWKAALSFWREGIGGGQAGPLHVRREEAEWRDGHLVAGGLNPLPLEDLARRAHERGYITGVTVHTFNRWAWARAEFEVEGERFEAPIDALSVRWGEGADSGKRAAMTDGGYAFQPRQRVEYPPTQRNNAAVTYYAPCATLVELSVNPGSGEVKVLNHRSWLECGRQIVPELVSGQIQGGIAMGIGHALYEEMPPYEDGPGNGTWNFSRYRLPRAEDVAVWAQSATVLEPLSPTDPPKGIAEVVMIPVVAAIGNAVHHAIGHRFDRTPITPERIKEVTA</sequence>
<evidence type="ECO:0000259" key="1">
    <source>
        <dbReference type="Pfam" id="PF02738"/>
    </source>
</evidence>
<gene>
    <name evidence="4" type="primary">xdhA_3</name>
    <name evidence="4" type="ORF">RIdsm_02974</name>
    <name evidence="3" type="ORF">XM52_10700</name>
</gene>
<dbReference type="InterPro" id="IPR036856">
    <property type="entry name" value="Ald_Oxase/Xan_DH_a/b_sf"/>
</dbReference>
<accession>A0A0T5P9R7</accession>
<feature type="domain" description="Aldehyde oxidase/xanthine dehydrogenase second molybdopterin binding" evidence="2">
    <location>
        <begin position="508"/>
        <end position="598"/>
    </location>
</feature>
<reference evidence="4 6" key="2">
    <citation type="submission" date="2018-08" db="EMBL/GenBank/DDBJ databases">
        <title>Genetic Globetrotter - A new plasmid hitch-hiking vast phylogenetic and geographic distances.</title>
        <authorList>
            <person name="Vollmers J."/>
            <person name="Petersen J."/>
        </authorList>
    </citation>
    <scope>NUCLEOTIDE SEQUENCE [LARGE SCALE GENOMIC DNA]</scope>
    <source>
        <strain evidence="4 6">DSM 26383</strain>
    </source>
</reference>
<proteinExistence type="predicted"/>
<dbReference type="AlphaFoldDB" id="A0A0T5P9R7"/>
<dbReference type="SUPFAM" id="SSF54665">
    <property type="entry name" value="CO dehydrogenase molybdoprotein N-domain-like"/>
    <property type="match status" value="1"/>
</dbReference>
<dbReference type="InterPro" id="IPR008274">
    <property type="entry name" value="AldOxase/xan_DH_MoCoBD1"/>
</dbReference>
<evidence type="ECO:0000259" key="2">
    <source>
        <dbReference type="Pfam" id="PF20256"/>
    </source>
</evidence>
<dbReference type="InterPro" id="IPR037165">
    <property type="entry name" value="AldOxase/xan_DH_Mopterin-bd_sf"/>
</dbReference>
<keyword evidence="5" id="KW-1185">Reference proteome</keyword>
<dbReference type="PANTHER" id="PTHR11908">
    <property type="entry name" value="XANTHINE DEHYDROGENASE"/>
    <property type="match status" value="1"/>
</dbReference>
<protein>
    <submittedName>
        <fullName evidence="3">Aldehyde oxidase</fullName>
    </submittedName>
    <submittedName>
        <fullName evidence="4">Xanthine dehydrogenase molybdenum-binding subunit</fullName>
        <ecNumber evidence="4">1.17.1.4</ecNumber>
    </submittedName>
</protein>
<evidence type="ECO:0000313" key="6">
    <source>
        <dbReference type="Proteomes" id="UP000325785"/>
    </source>
</evidence>
<dbReference type="KEGG" id="rid:RIdsm_02974"/>
<dbReference type="PATRIC" id="fig|540747.5.peg.5065"/>
<dbReference type="InterPro" id="IPR006311">
    <property type="entry name" value="TAT_signal"/>
</dbReference>
<keyword evidence="4" id="KW-0560">Oxidoreductase</keyword>
<evidence type="ECO:0000313" key="3">
    <source>
        <dbReference type="EMBL" id="KRS18011.1"/>
    </source>
</evidence>
<dbReference type="InterPro" id="IPR046867">
    <property type="entry name" value="AldOxase/xan_DH_MoCoBD2"/>
</dbReference>